<protein>
    <recommendedName>
        <fullName evidence="5 15">Pyruvate kinase</fullName>
        <ecNumber evidence="5 15">2.7.1.40</ecNumber>
    </recommendedName>
</protein>
<dbReference type="EMBL" id="MPUH01000092">
    <property type="protein sequence ID" value="OMJ90943.1"/>
    <property type="molecule type" value="Genomic_DNA"/>
</dbReference>
<evidence type="ECO:0000256" key="13">
    <source>
        <dbReference type="ARBA" id="ARBA00023317"/>
    </source>
</evidence>
<evidence type="ECO:0000256" key="5">
    <source>
        <dbReference type="ARBA" id="ARBA00012142"/>
    </source>
</evidence>
<sequence>MDRRYRRKLLDLQDWIGDIDVTKRKTKVVCTMGPSCLKVDTVVKMLDLGMNIARLNFSHGDHSTHGEAVRIIREANKQRPEKSCAIMLDTKGPEIRTGLLENHANVNLVADQELTITTDYSFVGNSTTIACSYLALPTTVKVGGQVLIADGNIQCIVTEIGDTWIKVLVKNSAVIGEKKNMCLPGCYVDLPTVTEKDEDDLENFALKYNVDFIAASFVRKASDVETIRDILGPRGAHIKIISKIENGEGLENFEEIVKATDGVMVARGDLGMEIPAEKVFLAQKMMIQKCKMYGKPVVTATQMLESMINNPRPTRAEATDVANAVLDGTDAVMLSGETANGKFPLNALEIMTRICCEAERCIDYTQEFYRVRDSIPWELSTTEAVAAAAVQTALELKAKLIIVITDTGSTPLQVSKFLPPMPILCVSMSQSTINQTTIVRGGLTLKVPSYEGTENLLRYAIEVAKTRGLVNTADICIALHGKSETDLNKANIMKILVVDESDD</sequence>
<dbReference type="InterPro" id="IPR011037">
    <property type="entry name" value="Pyrv_Knase-like_insert_dom_sf"/>
</dbReference>
<evidence type="ECO:0000256" key="8">
    <source>
        <dbReference type="ARBA" id="ARBA00022741"/>
    </source>
</evidence>
<dbReference type="Gene3D" id="3.40.1380.20">
    <property type="entry name" value="Pyruvate kinase, C-terminal domain"/>
    <property type="match status" value="1"/>
</dbReference>
<dbReference type="SUPFAM" id="SSF51621">
    <property type="entry name" value="Phosphoenolpyruvate/pyruvate domain"/>
    <property type="match status" value="1"/>
</dbReference>
<dbReference type="Gene3D" id="2.40.33.10">
    <property type="entry name" value="PK beta-barrel domain-like"/>
    <property type="match status" value="1"/>
</dbReference>
<name>A0A1R2CPN2_9CILI</name>
<dbReference type="Pfam" id="PF02887">
    <property type="entry name" value="PK_C"/>
    <property type="match status" value="1"/>
</dbReference>
<dbReference type="NCBIfam" id="TIGR01064">
    <property type="entry name" value="pyruv_kin"/>
    <property type="match status" value="1"/>
</dbReference>
<dbReference type="GO" id="GO:0030955">
    <property type="term" value="F:potassium ion binding"/>
    <property type="evidence" value="ECO:0007669"/>
    <property type="project" value="InterPro"/>
</dbReference>
<evidence type="ECO:0000256" key="2">
    <source>
        <dbReference type="ARBA" id="ARBA00001958"/>
    </source>
</evidence>
<dbReference type="GO" id="GO:0004743">
    <property type="term" value="F:pyruvate kinase activity"/>
    <property type="evidence" value="ECO:0007669"/>
    <property type="project" value="UniProtKB-EC"/>
</dbReference>
<comment type="cofactor">
    <cofactor evidence="2">
        <name>K(+)</name>
        <dbReference type="ChEBI" id="CHEBI:29103"/>
    </cofactor>
</comment>
<dbReference type="FunFam" id="2.40.33.10:FF:000001">
    <property type="entry name" value="Pyruvate kinase"/>
    <property type="match status" value="1"/>
</dbReference>
<keyword evidence="11 15" id="KW-0460">Magnesium</keyword>
<dbReference type="InterPro" id="IPR015793">
    <property type="entry name" value="Pyrv_Knase_brl"/>
</dbReference>
<evidence type="ECO:0000256" key="4">
    <source>
        <dbReference type="ARBA" id="ARBA00008663"/>
    </source>
</evidence>
<dbReference type="GO" id="GO:0006950">
    <property type="term" value="P:response to stress"/>
    <property type="evidence" value="ECO:0007669"/>
    <property type="project" value="UniProtKB-ARBA"/>
</dbReference>
<dbReference type="PRINTS" id="PR01050">
    <property type="entry name" value="PYRUVTKNASE"/>
</dbReference>
<organism evidence="18 19">
    <name type="scientific">Stentor coeruleus</name>
    <dbReference type="NCBI Taxonomy" id="5963"/>
    <lineage>
        <taxon>Eukaryota</taxon>
        <taxon>Sar</taxon>
        <taxon>Alveolata</taxon>
        <taxon>Ciliophora</taxon>
        <taxon>Postciliodesmatophora</taxon>
        <taxon>Heterotrichea</taxon>
        <taxon>Heterotrichida</taxon>
        <taxon>Stentoridae</taxon>
        <taxon>Stentor</taxon>
    </lineage>
</organism>
<dbReference type="InterPro" id="IPR036918">
    <property type="entry name" value="Pyrv_Knase_C_sf"/>
</dbReference>
<dbReference type="OrthoDB" id="108365at2759"/>
<dbReference type="GO" id="GO:0000287">
    <property type="term" value="F:magnesium ion binding"/>
    <property type="evidence" value="ECO:0007669"/>
    <property type="project" value="InterPro"/>
</dbReference>
<dbReference type="GO" id="GO:0016301">
    <property type="term" value="F:kinase activity"/>
    <property type="evidence" value="ECO:0007669"/>
    <property type="project" value="UniProtKB-KW"/>
</dbReference>
<dbReference type="UniPathway" id="UPA00109">
    <property type="reaction ID" value="UER00188"/>
</dbReference>
<dbReference type="EC" id="2.7.1.40" evidence="5 15"/>
<comment type="caution">
    <text evidence="18">The sequence shown here is derived from an EMBL/GenBank/DDBJ whole genome shotgun (WGS) entry which is preliminary data.</text>
</comment>
<keyword evidence="6 15" id="KW-0808">Transferase</keyword>
<keyword evidence="12 15" id="KW-0324">Glycolysis</keyword>
<evidence type="ECO:0000256" key="12">
    <source>
        <dbReference type="ARBA" id="ARBA00023152"/>
    </source>
</evidence>
<evidence type="ECO:0000256" key="3">
    <source>
        <dbReference type="ARBA" id="ARBA00004997"/>
    </source>
</evidence>
<dbReference type="InterPro" id="IPR015806">
    <property type="entry name" value="Pyrv_Knase_insert_dom_sf"/>
</dbReference>
<keyword evidence="13" id="KW-0670">Pyruvate</keyword>
<feature type="domain" description="Pyruvate kinase barrel" evidence="16">
    <location>
        <begin position="24"/>
        <end position="347"/>
    </location>
</feature>
<proteinExistence type="inferred from homology"/>
<keyword evidence="10" id="KW-0067">ATP-binding</keyword>
<dbReference type="Pfam" id="PF00224">
    <property type="entry name" value="PK"/>
    <property type="match status" value="1"/>
</dbReference>
<dbReference type="GO" id="GO:0005524">
    <property type="term" value="F:ATP binding"/>
    <property type="evidence" value="ECO:0007669"/>
    <property type="project" value="UniProtKB-KW"/>
</dbReference>
<comment type="catalytic activity">
    <reaction evidence="14 15">
        <text>pyruvate + ATP = phosphoenolpyruvate + ADP + H(+)</text>
        <dbReference type="Rhea" id="RHEA:18157"/>
        <dbReference type="ChEBI" id="CHEBI:15361"/>
        <dbReference type="ChEBI" id="CHEBI:15378"/>
        <dbReference type="ChEBI" id="CHEBI:30616"/>
        <dbReference type="ChEBI" id="CHEBI:58702"/>
        <dbReference type="ChEBI" id="CHEBI:456216"/>
        <dbReference type="EC" id="2.7.1.40"/>
    </reaction>
</comment>
<dbReference type="InterPro" id="IPR001697">
    <property type="entry name" value="Pyr_Knase"/>
</dbReference>
<dbReference type="InterPro" id="IPR015813">
    <property type="entry name" value="Pyrv/PenolPyrv_kinase-like_dom"/>
</dbReference>
<dbReference type="NCBIfam" id="NF004978">
    <property type="entry name" value="PRK06354.1"/>
    <property type="match status" value="1"/>
</dbReference>
<dbReference type="InterPro" id="IPR018209">
    <property type="entry name" value="Pyrv_Knase_AS"/>
</dbReference>
<comment type="pathway">
    <text evidence="3 15">Carbohydrate degradation; glycolysis; pyruvate from D-glyceraldehyde 3-phosphate: step 5/5.</text>
</comment>
<evidence type="ECO:0000259" key="16">
    <source>
        <dbReference type="Pfam" id="PF00224"/>
    </source>
</evidence>
<evidence type="ECO:0000256" key="9">
    <source>
        <dbReference type="ARBA" id="ARBA00022777"/>
    </source>
</evidence>
<comment type="cofactor">
    <cofactor evidence="1">
        <name>Mg(2+)</name>
        <dbReference type="ChEBI" id="CHEBI:18420"/>
    </cofactor>
</comment>
<dbReference type="SUPFAM" id="SSF50800">
    <property type="entry name" value="PK beta-barrel domain-like"/>
    <property type="match status" value="1"/>
</dbReference>
<feature type="domain" description="Pyruvate kinase C-terminal" evidence="17">
    <location>
        <begin position="383"/>
        <end position="496"/>
    </location>
</feature>
<reference evidence="18 19" key="1">
    <citation type="submission" date="2016-11" db="EMBL/GenBank/DDBJ databases">
        <title>The macronuclear genome of Stentor coeruleus: a giant cell with tiny introns.</title>
        <authorList>
            <person name="Slabodnick M."/>
            <person name="Ruby J.G."/>
            <person name="Reiff S.B."/>
            <person name="Swart E.C."/>
            <person name="Gosai S."/>
            <person name="Prabakaran S."/>
            <person name="Witkowska E."/>
            <person name="Larue G.E."/>
            <person name="Fisher S."/>
            <person name="Freeman R.M."/>
            <person name="Gunawardena J."/>
            <person name="Chu W."/>
            <person name="Stover N.A."/>
            <person name="Gregory B.D."/>
            <person name="Nowacki M."/>
            <person name="Derisi J."/>
            <person name="Roy S.W."/>
            <person name="Marshall W.F."/>
            <person name="Sood P."/>
        </authorList>
    </citation>
    <scope>NUCLEOTIDE SEQUENCE [LARGE SCALE GENOMIC DNA]</scope>
    <source>
        <strain evidence="18">WM001</strain>
    </source>
</reference>
<keyword evidence="7" id="KW-0479">Metal-binding</keyword>
<dbReference type="FunFam" id="3.20.20.60:FF:000001">
    <property type="entry name" value="Pyruvate kinase"/>
    <property type="match status" value="1"/>
</dbReference>
<evidence type="ECO:0000256" key="7">
    <source>
        <dbReference type="ARBA" id="ARBA00022723"/>
    </source>
</evidence>
<evidence type="ECO:0000256" key="15">
    <source>
        <dbReference type="RuleBase" id="RU000504"/>
    </source>
</evidence>
<keyword evidence="19" id="KW-1185">Reference proteome</keyword>
<dbReference type="SUPFAM" id="SSF52935">
    <property type="entry name" value="PK C-terminal domain-like"/>
    <property type="match status" value="1"/>
</dbReference>
<keyword evidence="8" id="KW-0547">Nucleotide-binding</keyword>
<evidence type="ECO:0000256" key="11">
    <source>
        <dbReference type="ARBA" id="ARBA00022842"/>
    </source>
</evidence>
<dbReference type="Gene3D" id="3.20.20.60">
    <property type="entry name" value="Phosphoenolpyruvate-binding domains"/>
    <property type="match status" value="1"/>
</dbReference>
<dbReference type="NCBIfam" id="NF004491">
    <property type="entry name" value="PRK05826.1"/>
    <property type="match status" value="1"/>
</dbReference>
<evidence type="ECO:0000256" key="14">
    <source>
        <dbReference type="ARBA" id="ARBA00048152"/>
    </source>
</evidence>
<dbReference type="PROSITE" id="PS00110">
    <property type="entry name" value="PYRUVATE_KINASE"/>
    <property type="match status" value="1"/>
</dbReference>
<dbReference type="AlphaFoldDB" id="A0A1R2CPN2"/>
<evidence type="ECO:0000256" key="6">
    <source>
        <dbReference type="ARBA" id="ARBA00022679"/>
    </source>
</evidence>
<evidence type="ECO:0000313" key="18">
    <source>
        <dbReference type="EMBL" id="OMJ90943.1"/>
    </source>
</evidence>
<evidence type="ECO:0000313" key="19">
    <source>
        <dbReference type="Proteomes" id="UP000187209"/>
    </source>
</evidence>
<dbReference type="Proteomes" id="UP000187209">
    <property type="component" value="Unassembled WGS sequence"/>
</dbReference>
<dbReference type="InterPro" id="IPR040442">
    <property type="entry name" value="Pyrv_kinase-like_dom_sf"/>
</dbReference>
<evidence type="ECO:0000256" key="10">
    <source>
        <dbReference type="ARBA" id="ARBA00022840"/>
    </source>
</evidence>
<dbReference type="PANTHER" id="PTHR11817">
    <property type="entry name" value="PYRUVATE KINASE"/>
    <property type="match status" value="1"/>
</dbReference>
<evidence type="ECO:0000256" key="1">
    <source>
        <dbReference type="ARBA" id="ARBA00001946"/>
    </source>
</evidence>
<comment type="similarity">
    <text evidence="4 15">Belongs to the pyruvate kinase family.</text>
</comment>
<gene>
    <name evidence="18" type="ORF">SteCoe_6611</name>
</gene>
<evidence type="ECO:0000259" key="17">
    <source>
        <dbReference type="Pfam" id="PF02887"/>
    </source>
</evidence>
<dbReference type="InterPro" id="IPR015795">
    <property type="entry name" value="Pyrv_Knase_C"/>
</dbReference>
<keyword evidence="9 15" id="KW-0418">Kinase</keyword>
<accession>A0A1R2CPN2</accession>